<gene>
    <name evidence="12" type="ORF">BCR37DRAFT_395604</name>
</gene>
<dbReference type="GO" id="GO:0005739">
    <property type="term" value="C:mitochondrion"/>
    <property type="evidence" value="ECO:0007669"/>
    <property type="project" value="TreeGrafter"/>
</dbReference>
<accession>A0A1Y2EU40</accession>
<keyword evidence="13" id="KW-1185">Reference proteome</keyword>
<evidence type="ECO:0000256" key="1">
    <source>
        <dbReference type="ARBA" id="ARBA00004496"/>
    </source>
</evidence>
<keyword evidence="8" id="KW-0648">Protein biosynthesis</keyword>
<dbReference type="InterPro" id="IPR033731">
    <property type="entry name" value="GlyRS-like_core"/>
</dbReference>
<dbReference type="FunFam" id="3.40.50.800:FF:000004">
    <property type="entry name" value="Glycine--tRNA ligase 2"/>
    <property type="match status" value="1"/>
</dbReference>
<evidence type="ECO:0000313" key="13">
    <source>
        <dbReference type="Proteomes" id="UP000193685"/>
    </source>
</evidence>
<dbReference type="PANTHER" id="PTHR10745">
    <property type="entry name" value="GLYCYL-TRNA SYNTHETASE/DNA POLYMERASE SUBUNIT GAMMA-2"/>
    <property type="match status" value="1"/>
</dbReference>
<dbReference type="Gene3D" id="3.30.720.200">
    <property type="match status" value="1"/>
</dbReference>
<dbReference type="GO" id="GO:0070150">
    <property type="term" value="P:mitochondrial glycyl-tRNA aminoacylation"/>
    <property type="evidence" value="ECO:0007669"/>
    <property type="project" value="TreeGrafter"/>
</dbReference>
<organism evidence="12 13">
    <name type="scientific">Protomyces lactucae-debilis</name>
    <dbReference type="NCBI Taxonomy" id="2754530"/>
    <lineage>
        <taxon>Eukaryota</taxon>
        <taxon>Fungi</taxon>
        <taxon>Dikarya</taxon>
        <taxon>Ascomycota</taxon>
        <taxon>Taphrinomycotina</taxon>
        <taxon>Taphrinomycetes</taxon>
        <taxon>Taphrinales</taxon>
        <taxon>Protomycetaceae</taxon>
        <taxon>Protomyces</taxon>
    </lineage>
</organism>
<dbReference type="SUPFAM" id="SSF55681">
    <property type="entry name" value="Class II aaRS and biotin synthetases"/>
    <property type="match status" value="1"/>
</dbReference>
<dbReference type="Pfam" id="PF03129">
    <property type="entry name" value="HGTP_anticodon"/>
    <property type="match status" value="1"/>
</dbReference>
<sequence>MAGRPAGTGHFERPQLDEVIKKRFFYGPSFDIYGSVSGLYDYGPAGCALQANIIDLWRKHFIINDSMLEVDTTCLTPAEVLKTSGHVDKFADWMTKDKTTGEIFRVDHLVEEVLEGRIRGHREATGVKVEAVEESDEKKKRKKKVKSIAAVKLDEATLEEYESCLAKIDGYSGPELGELLVKYDIRNPANNAVLEPPIQFNLMFDTQIGPTGQFKAYLRPETAQGQFLNFAKLLEFNNSRMPFASASIGKSFRNEIAPRSGLLRVREFLMAEVEHFVDPNDKSHDRFDEVKETVLRFLPKQTQLDGKTDILEMSVDEAVSSGMVDNQTLGYFLARIFLFLQKIGIDPTRLRFRQHMNTEMAHYACDCWDAEIHTTYGWIECVGCADRSAYDLSVHAKKTGAALVVREALKEPLVEQKWIPQINRKDFGMKFKKDAKSIEAAIEAMSIQEKEEAASNGCINVVGQSISPDLVKLELKEIVSNIREYTPNVIEPSFGIGRILYSVLEHAFWCRPNDVERGVLSFSPVIAPTKVLLVPLSGNAQLLSLLPGLSAKLRALEISSKVDDSSAAIGRRYARNDELGTPFGITIDFQTVEDGSLTLRERDTTKQIRAMESEILAVLDDLVRGRVAWSDVLAKYGEFSSTEA</sequence>
<dbReference type="InterPro" id="IPR045864">
    <property type="entry name" value="aa-tRNA-synth_II/BPL/LPL"/>
</dbReference>
<dbReference type="Pfam" id="PF00587">
    <property type="entry name" value="tRNA-synt_2b"/>
    <property type="match status" value="1"/>
</dbReference>
<evidence type="ECO:0000256" key="10">
    <source>
        <dbReference type="ARBA" id="ARBA00030057"/>
    </source>
</evidence>
<evidence type="ECO:0000256" key="9">
    <source>
        <dbReference type="ARBA" id="ARBA00023146"/>
    </source>
</evidence>
<evidence type="ECO:0000256" key="2">
    <source>
        <dbReference type="ARBA" id="ARBA00008226"/>
    </source>
</evidence>
<comment type="caution">
    <text evidence="12">The sequence shown here is derived from an EMBL/GenBank/DDBJ whole genome shotgun (WGS) entry which is preliminary data.</text>
</comment>
<dbReference type="GeneID" id="63788244"/>
<dbReference type="PANTHER" id="PTHR10745:SF0">
    <property type="entry name" value="GLYCINE--TRNA LIGASE"/>
    <property type="match status" value="1"/>
</dbReference>
<dbReference type="FunFam" id="3.30.930.10:FF:000010">
    <property type="entry name" value="Glycyl-tRNA synthetase 1"/>
    <property type="match status" value="1"/>
</dbReference>
<keyword evidence="7" id="KW-0067">ATP-binding</keyword>
<dbReference type="Proteomes" id="UP000193685">
    <property type="component" value="Unassembled WGS sequence"/>
</dbReference>
<evidence type="ECO:0000256" key="3">
    <source>
        <dbReference type="ARBA" id="ARBA00012829"/>
    </source>
</evidence>
<dbReference type="NCBIfam" id="NF003211">
    <property type="entry name" value="PRK04173.1"/>
    <property type="match status" value="1"/>
</dbReference>
<keyword evidence="6" id="KW-0547">Nucleotide-binding</keyword>
<protein>
    <recommendedName>
        <fullName evidence="3">glycine--tRNA ligase</fullName>
        <ecNumber evidence="3">6.1.1.14</ecNumber>
    </recommendedName>
    <alternativeName>
        <fullName evidence="10">Diadenosine tetraphosphate synthetase</fullName>
    </alternativeName>
</protein>
<evidence type="ECO:0000256" key="5">
    <source>
        <dbReference type="ARBA" id="ARBA00022598"/>
    </source>
</evidence>
<dbReference type="CDD" id="cd00774">
    <property type="entry name" value="GlyRS-like_core"/>
    <property type="match status" value="1"/>
</dbReference>
<dbReference type="SUPFAM" id="SSF52954">
    <property type="entry name" value="Class II aaRS ABD-related"/>
    <property type="match status" value="1"/>
</dbReference>
<dbReference type="InterPro" id="IPR004154">
    <property type="entry name" value="Anticodon-bd"/>
</dbReference>
<dbReference type="InterPro" id="IPR002314">
    <property type="entry name" value="aa-tRNA-synt_IIb"/>
</dbReference>
<dbReference type="Gene3D" id="3.40.50.800">
    <property type="entry name" value="Anticodon-binding domain"/>
    <property type="match status" value="1"/>
</dbReference>
<dbReference type="NCBIfam" id="TIGR00389">
    <property type="entry name" value="glyS_dimeric"/>
    <property type="match status" value="1"/>
</dbReference>
<comment type="subcellular location">
    <subcellularLocation>
        <location evidence="1">Cytoplasm</location>
    </subcellularLocation>
</comment>
<dbReference type="GO" id="GO:0005524">
    <property type="term" value="F:ATP binding"/>
    <property type="evidence" value="ECO:0007669"/>
    <property type="project" value="UniProtKB-KW"/>
</dbReference>
<keyword evidence="4" id="KW-0963">Cytoplasm</keyword>
<feature type="domain" description="Aminoacyl-transfer RNA synthetases class-II family profile" evidence="11">
    <location>
        <begin position="203"/>
        <end position="512"/>
    </location>
</feature>
<dbReference type="Gene3D" id="3.30.930.10">
    <property type="entry name" value="Bira Bifunctional Protein, Domain 2"/>
    <property type="match status" value="1"/>
</dbReference>
<keyword evidence="5 12" id="KW-0436">Ligase</keyword>
<name>A0A1Y2EU40_PROLT</name>
<evidence type="ECO:0000256" key="8">
    <source>
        <dbReference type="ARBA" id="ARBA00022917"/>
    </source>
</evidence>
<dbReference type="InterPro" id="IPR027031">
    <property type="entry name" value="Gly-tRNA_synthase/POLG2"/>
</dbReference>
<dbReference type="AlphaFoldDB" id="A0A1Y2EU40"/>
<dbReference type="GO" id="GO:0004820">
    <property type="term" value="F:glycine-tRNA ligase activity"/>
    <property type="evidence" value="ECO:0007669"/>
    <property type="project" value="UniProtKB-EC"/>
</dbReference>
<reference evidence="12 13" key="1">
    <citation type="submission" date="2016-07" db="EMBL/GenBank/DDBJ databases">
        <title>Pervasive Adenine N6-methylation of Active Genes in Fungi.</title>
        <authorList>
            <consortium name="DOE Joint Genome Institute"/>
            <person name="Mondo S.J."/>
            <person name="Dannebaum R.O."/>
            <person name="Kuo R.C."/>
            <person name="Labutti K."/>
            <person name="Haridas S."/>
            <person name="Kuo A."/>
            <person name="Salamov A."/>
            <person name="Ahrendt S.R."/>
            <person name="Lipzen A."/>
            <person name="Sullivan W."/>
            <person name="Andreopoulos W.B."/>
            <person name="Clum A."/>
            <person name="Lindquist E."/>
            <person name="Daum C."/>
            <person name="Ramamoorthy G.K."/>
            <person name="Gryganskyi A."/>
            <person name="Culley D."/>
            <person name="Magnuson J.K."/>
            <person name="James T.Y."/>
            <person name="O'Malley M.A."/>
            <person name="Stajich J.E."/>
            <person name="Spatafora J.W."/>
            <person name="Visel A."/>
            <person name="Grigoriev I.V."/>
        </authorList>
    </citation>
    <scope>NUCLEOTIDE SEQUENCE [LARGE SCALE GENOMIC DNA]</scope>
    <source>
        <strain evidence="12 13">12-1054</strain>
    </source>
</reference>
<dbReference type="PRINTS" id="PR01043">
    <property type="entry name" value="TRNASYNTHGLY"/>
</dbReference>
<dbReference type="CDD" id="cd00858">
    <property type="entry name" value="GlyRS_anticodon"/>
    <property type="match status" value="1"/>
</dbReference>
<dbReference type="Gene3D" id="3.30.40.230">
    <property type="match status" value="1"/>
</dbReference>
<dbReference type="OrthoDB" id="57698at2759"/>
<dbReference type="InterPro" id="IPR002315">
    <property type="entry name" value="tRNA-synt_gly"/>
</dbReference>
<evidence type="ECO:0000256" key="7">
    <source>
        <dbReference type="ARBA" id="ARBA00022840"/>
    </source>
</evidence>
<dbReference type="InterPro" id="IPR006195">
    <property type="entry name" value="aa-tRNA-synth_II"/>
</dbReference>
<dbReference type="EMBL" id="MCFI01000027">
    <property type="protein sequence ID" value="ORY75091.1"/>
    <property type="molecule type" value="Genomic_DNA"/>
</dbReference>
<proteinExistence type="inferred from homology"/>
<comment type="similarity">
    <text evidence="2">Belongs to the class-II aminoacyl-tRNA synthetase family.</text>
</comment>
<dbReference type="RefSeq" id="XP_040722203.1">
    <property type="nucleotide sequence ID" value="XM_040871645.1"/>
</dbReference>
<evidence type="ECO:0000259" key="11">
    <source>
        <dbReference type="PROSITE" id="PS50862"/>
    </source>
</evidence>
<dbReference type="PROSITE" id="PS50862">
    <property type="entry name" value="AA_TRNA_LIGASE_II"/>
    <property type="match status" value="1"/>
</dbReference>
<evidence type="ECO:0000313" key="12">
    <source>
        <dbReference type="EMBL" id="ORY75091.1"/>
    </source>
</evidence>
<keyword evidence="9" id="KW-0030">Aminoacyl-tRNA synthetase</keyword>
<dbReference type="EC" id="6.1.1.14" evidence="3"/>
<dbReference type="OMA" id="MEMQYFV"/>
<evidence type="ECO:0000256" key="6">
    <source>
        <dbReference type="ARBA" id="ARBA00022741"/>
    </source>
</evidence>
<evidence type="ECO:0000256" key="4">
    <source>
        <dbReference type="ARBA" id="ARBA00022490"/>
    </source>
</evidence>
<dbReference type="STRING" id="56484.A0A1Y2EU40"/>
<dbReference type="InterPro" id="IPR036621">
    <property type="entry name" value="Anticodon-bd_dom_sf"/>
</dbReference>